<dbReference type="Pfam" id="PF00140">
    <property type="entry name" value="Sigma70_r1_2"/>
    <property type="match status" value="1"/>
</dbReference>
<evidence type="ECO:0000256" key="4">
    <source>
        <dbReference type="ARBA" id="ARBA00023125"/>
    </source>
</evidence>
<dbReference type="GO" id="GO:0003677">
    <property type="term" value="F:DNA binding"/>
    <property type="evidence" value="ECO:0007669"/>
    <property type="project" value="UniProtKB-UniRule"/>
</dbReference>
<dbReference type="NCBIfam" id="NF006666">
    <property type="entry name" value="PRK09210.1"/>
    <property type="match status" value="1"/>
</dbReference>
<evidence type="ECO:0000259" key="8">
    <source>
        <dbReference type="PROSITE" id="PS00715"/>
    </source>
</evidence>
<dbReference type="GO" id="GO:0005737">
    <property type="term" value="C:cytoplasm"/>
    <property type="evidence" value="ECO:0007669"/>
    <property type="project" value="UniProtKB-SubCell"/>
</dbReference>
<dbReference type="Pfam" id="PF04542">
    <property type="entry name" value="Sigma70_r2"/>
    <property type="match status" value="1"/>
</dbReference>
<dbReference type="Proteomes" id="UP000654993">
    <property type="component" value="Unassembled WGS sequence"/>
</dbReference>
<dbReference type="Gene3D" id="1.10.601.10">
    <property type="entry name" value="RNA Polymerase Primary Sigma Factor"/>
    <property type="match status" value="2"/>
</dbReference>
<proteinExistence type="inferred from homology"/>
<dbReference type="PRINTS" id="PR00046">
    <property type="entry name" value="SIGMA70FCT"/>
</dbReference>
<dbReference type="GO" id="GO:0006352">
    <property type="term" value="P:DNA-templated transcription initiation"/>
    <property type="evidence" value="ECO:0007669"/>
    <property type="project" value="UniProtKB-UniRule"/>
</dbReference>
<evidence type="ECO:0000256" key="3">
    <source>
        <dbReference type="ARBA" id="ARBA00023082"/>
    </source>
</evidence>
<dbReference type="Pfam" id="PF04545">
    <property type="entry name" value="Sigma70_r4"/>
    <property type="match status" value="1"/>
</dbReference>
<evidence type="ECO:0000313" key="10">
    <source>
        <dbReference type="EMBL" id="GFR37426.1"/>
    </source>
</evidence>
<gene>
    <name evidence="10" type="primary">sigA_1</name>
    <name evidence="6" type="synonym">sigA</name>
    <name evidence="10" type="ORF">PRECH8_07220</name>
</gene>
<evidence type="ECO:0000313" key="11">
    <source>
        <dbReference type="Proteomes" id="UP000654993"/>
    </source>
</evidence>
<feature type="domain" description="RNA polymerase sigma-70" evidence="9">
    <location>
        <begin position="337"/>
        <end position="363"/>
    </location>
</feature>
<dbReference type="EMBL" id="BMAQ01000005">
    <property type="protein sequence ID" value="GFR37426.1"/>
    <property type="molecule type" value="Genomic_DNA"/>
</dbReference>
<dbReference type="InterPro" id="IPR036388">
    <property type="entry name" value="WH-like_DNA-bd_sf"/>
</dbReference>
<dbReference type="InterPro" id="IPR000943">
    <property type="entry name" value="RNA_pol_sigma70"/>
</dbReference>
<dbReference type="AlphaFoldDB" id="A0A916QF83"/>
<dbReference type="InterPro" id="IPR009042">
    <property type="entry name" value="RNA_pol_sigma70_r1_2"/>
</dbReference>
<dbReference type="InterPro" id="IPR007624">
    <property type="entry name" value="RNA_pol_sigma70_r3"/>
</dbReference>
<dbReference type="InterPro" id="IPR012760">
    <property type="entry name" value="RNA_pol_sigma_RpoD_C"/>
</dbReference>
<evidence type="ECO:0000256" key="1">
    <source>
        <dbReference type="ARBA" id="ARBA00022490"/>
    </source>
</evidence>
<dbReference type="FunFam" id="1.10.601.10:FF:000003">
    <property type="entry name" value="RNA polymerase sigma factor SigA"/>
    <property type="match status" value="1"/>
</dbReference>
<dbReference type="FunFam" id="1.10.10.10:FF:000002">
    <property type="entry name" value="RNA polymerase sigma factor SigA"/>
    <property type="match status" value="1"/>
</dbReference>
<comment type="caution">
    <text evidence="10">The sequence shown here is derived from an EMBL/GenBank/DDBJ whole genome shotgun (WGS) entry which is preliminary data.</text>
</comment>
<name>A0A916QF83_9BACL</name>
<dbReference type="InterPro" id="IPR013324">
    <property type="entry name" value="RNA_pol_sigma_r3/r4-like"/>
</dbReference>
<keyword evidence="3 6" id="KW-0731">Sigma factor</keyword>
<dbReference type="SUPFAM" id="SSF88659">
    <property type="entry name" value="Sigma3 and sigma4 domains of RNA polymerase sigma factors"/>
    <property type="match status" value="2"/>
</dbReference>
<sequence length="377" mass="43692">MVSKQETQDTEMTLEQVKEQLIEQGKKQHALTYKDIMERLSPFDQDPDQMDEFYEQLADLGIDIVNDEDEIERLRSVDEDDVHSGEYDDYEYDDDLSLPPGVKINDPVRMYLKEIGRVPLLTAEEEIELAKRIEQGDEEAKRRLAEANLRLVVSIAKRYVGRGMLFLDLIQEGNMGLIKAVEKFDHQKGFKFSTYATWWIRQAITRAIADQARTIRIPVHMVETINKLIRVSRQLLQELGREPTPEEIAKEMDLSPEKVREIMKIAQEPVSLETPIGEEDDSHLGDFIEDSEALAPADAAAYELLKEQLEEVLETLTEREENVLRLRFGLDDGRTRTLEEVGKVFGVTRERIRQIEAKALRKLRHPSRSKRLKDFLE</sequence>
<feature type="region of interest" description="Sigma-70 factor domain-3" evidence="6">
    <location>
        <begin position="223"/>
        <end position="299"/>
    </location>
</feature>
<dbReference type="PROSITE" id="PS00715">
    <property type="entry name" value="SIGMA70_1"/>
    <property type="match status" value="1"/>
</dbReference>
<dbReference type="Gene3D" id="1.10.220.120">
    <property type="entry name" value="Sigma-70 factor, region 1.1"/>
    <property type="match status" value="1"/>
</dbReference>
<organism evidence="10 11">
    <name type="scientific">Insulibacter thermoxylanivorax</name>
    <dbReference type="NCBI Taxonomy" id="2749268"/>
    <lineage>
        <taxon>Bacteria</taxon>
        <taxon>Bacillati</taxon>
        <taxon>Bacillota</taxon>
        <taxon>Bacilli</taxon>
        <taxon>Bacillales</taxon>
        <taxon>Paenibacillaceae</taxon>
        <taxon>Insulibacter</taxon>
    </lineage>
</organism>
<reference evidence="10" key="1">
    <citation type="submission" date="2020-08" db="EMBL/GenBank/DDBJ databases">
        <authorList>
            <person name="Uke A."/>
            <person name="Chhe C."/>
            <person name="Baramee S."/>
            <person name="Kosugi A."/>
        </authorList>
    </citation>
    <scope>NUCLEOTIDE SEQUENCE</scope>
    <source>
        <strain evidence="10">DA-C8</strain>
    </source>
</reference>
<evidence type="ECO:0000256" key="6">
    <source>
        <dbReference type="HAMAP-Rule" id="MF_00963"/>
    </source>
</evidence>
<comment type="subunit">
    <text evidence="6">Interacts transiently with the RNA polymerase catalytic core.</text>
</comment>
<dbReference type="CDD" id="cd06171">
    <property type="entry name" value="Sigma70_r4"/>
    <property type="match status" value="1"/>
</dbReference>
<protein>
    <recommendedName>
        <fullName evidence="6">RNA polymerase sigma factor SigA</fullName>
    </recommendedName>
</protein>
<evidence type="ECO:0000259" key="9">
    <source>
        <dbReference type="PROSITE" id="PS00716"/>
    </source>
</evidence>
<dbReference type="PROSITE" id="PS00716">
    <property type="entry name" value="SIGMA70_2"/>
    <property type="match status" value="1"/>
</dbReference>
<dbReference type="PANTHER" id="PTHR30603:SF60">
    <property type="entry name" value="RNA POLYMERASE SIGMA FACTOR RPOD"/>
    <property type="match status" value="1"/>
</dbReference>
<comment type="function">
    <text evidence="6">Sigma factors are initiation factors that promote the attachment of RNA polymerase to specific initiation sites and are then released. This sigma factor is the primary sigma factor during exponential growth.</text>
</comment>
<keyword evidence="11" id="KW-1185">Reference proteome</keyword>
<dbReference type="InterPro" id="IPR050239">
    <property type="entry name" value="Sigma-70_RNA_pol_init_factors"/>
</dbReference>
<dbReference type="FunFam" id="1.10.601.10:FF:000001">
    <property type="entry name" value="RNA polymerase sigma factor SigA"/>
    <property type="match status" value="1"/>
</dbReference>
<dbReference type="Gene3D" id="1.10.10.10">
    <property type="entry name" value="Winged helix-like DNA-binding domain superfamily/Winged helix DNA-binding domain"/>
    <property type="match status" value="2"/>
</dbReference>
<dbReference type="InterPro" id="IPR028630">
    <property type="entry name" value="Sigma70_RpoD"/>
</dbReference>
<dbReference type="Pfam" id="PF04539">
    <property type="entry name" value="Sigma70_r3"/>
    <property type="match status" value="1"/>
</dbReference>
<evidence type="ECO:0000256" key="5">
    <source>
        <dbReference type="ARBA" id="ARBA00023163"/>
    </source>
</evidence>
<keyword evidence="5 6" id="KW-0804">Transcription</keyword>
<feature type="region of interest" description="Sigma-70 factor domain-4" evidence="6">
    <location>
        <begin position="312"/>
        <end position="365"/>
    </location>
</feature>
<feature type="DNA-binding region" description="H-T-H motif" evidence="6">
    <location>
        <begin position="338"/>
        <end position="357"/>
    </location>
</feature>
<dbReference type="InterPro" id="IPR007630">
    <property type="entry name" value="RNA_pol_sigma70_r4"/>
</dbReference>
<dbReference type="InterPro" id="IPR014284">
    <property type="entry name" value="RNA_pol_sigma-70_dom"/>
</dbReference>
<dbReference type="InterPro" id="IPR007627">
    <property type="entry name" value="RNA_pol_sigma70_r2"/>
</dbReference>
<comment type="similarity">
    <text evidence="6">Belongs to the sigma-70 factor family. RpoD/SigA subfamily.</text>
</comment>
<dbReference type="HAMAP" id="MF_00963">
    <property type="entry name" value="Sigma70_RpoD_SigA"/>
    <property type="match status" value="1"/>
</dbReference>
<evidence type="ECO:0000256" key="2">
    <source>
        <dbReference type="ARBA" id="ARBA00023015"/>
    </source>
</evidence>
<dbReference type="PANTHER" id="PTHR30603">
    <property type="entry name" value="RNA POLYMERASE SIGMA FACTOR RPO"/>
    <property type="match status" value="1"/>
</dbReference>
<reference evidence="10" key="2">
    <citation type="journal article" date="2021" name="Data Brief">
        <title>Draft genome sequence data of the facultative, thermophilic, xylanolytic bacterium Paenibacillus sp. strain DA-C8.</title>
        <authorList>
            <person name="Chhe C."/>
            <person name="Uke A."/>
            <person name="Baramee S."/>
            <person name="Ungkulpasvich U."/>
            <person name="Tachaapaikoon C."/>
            <person name="Pason P."/>
            <person name="Waeonukul R."/>
            <person name="Ratanakhanokchai K."/>
            <person name="Kosugi A."/>
        </authorList>
    </citation>
    <scope>NUCLEOTIDE SEQUENCE</scope>
    <source>
        <strain evidence="10">DA-C8</strain>
    </source>
</reference>
<dbReference type="NCBIfam" id="TIGR02937">
    <property type="entry name" value="sigma70-ECF"/>
    <property type="match status" value="1"/>
</dbReference>
<comment type="subcellular location">
    <subcellularLocation>
        <location evidence="6">Cytoplasm</location>
    </subcellularLocation>
</comment>
<keyword evidence="4 6" id="KW-0238">DNA-binding</keyword>
<keyword evidence="7" id="KW-0175">Coiled coil</keyword>
<feature type="short sequence motif" description="Interaction with polymerase core subunit RpoC" evidence="6">
    <location>
        <begin position="168"/>
        <end position="171"/>
    </location>
</feature>
<dbReference type="SUPFAM" id="SSF88946">
    <property type="entry name" value="Sigma2 domain of RNA polymerase sigma factors"/>
    <property type="match status" value="1"/>
</dbReference>
<feature type="region of interest" description="Sigma-70 factor domain-2" evidence="6">
    <location>
        <begin position="144"/>
        <end position="214"/>
    </location>
</feature>
<dbReference type="NCBIfam" id="TIGR02393">
    <property type="entry name" value="RpoD_Cterm"/>
    <property type="match status" value="1"/>
</dbReference>
<keyword evidence="1 6" id="KW-0963">Cytoplasm</keyword>
<feature type="coiled-coil region" evidence="7">
    <location>
        <begin position="299"/>
        <end position="326"/>
    </location>
</feature>
<dbReference type="Pfam" id="PF03979">
    <property type="entry name" value="Sigma70_r1_1"/>
    <property type="match status" value="1"/>
</dbReference>
<dbReference type="RefSeq" id="WP_200965707.1">
    <property type="nucleotide sequence ID" value="NZ_BMAQ01000005.1"/>
</dbReference>
<dbReference type="InterPro" id="IPR042189">
    <property type="entry name" value="RNA_pol_sigma_70_r1_1_sf"/>
</dbReference>
<feature type="domain" description="RNA polymerase sigma-70" evidence="8">
    <location>
        <begin position="168"/>
        <end position="181"/>
    </location>
</feature>
<accession>A0A916QF83</accession>
<dbReference type="InterPro" id="IPR013325">
    <property type="entry name" value="RNA_pol_sigma_r2"/>
</dbReference>
<evidence type="ECO:0000256" key="7">
    <source>
        <dbReference type="SAM" id="Coils"/>
    </source>
</evidence>
<dbReference type="FunFam" id="1.10.10.10:FF:000004">
    <property type="entry name" value="RNA polymerase sigma factor SigA"/>
    <property type="match status" value="1"/>
</dbReference>
<keyword evidence="2 6" id="KW-0805">Transcription regulation</keyword>
<dbReference type="InterPro" id="IPR007127">
    <property type="entry name" value="RNA_pol_sigma_70_r1_1"/>
</dbReference>
<dbReference type="GO" id="GO:0016987">
    <property type="term" value="F:sigma factor activity"/>
    <property type="evidence" value="ECO:0007669"/>
    <property type="project" value="UniProtKB-UniRule"/>
</dbReference>